<evidence type="ECO:0000259" key="2">
    <source>
        <dbReference type="PROSITE" id="PS50878"/>
    </source>
</evidence>
<evidence type="ECO:0000313" key="4">
    <source>
        <dbReference type="Proteomes" id="UP000466442"/>
    </source>
</evidence>
<dbReference type="PANTHER" id="PTHR19446">
    <property type="entry name" value="REVERSE TRANSCRIPTASES"/>
    <property type="match status" value="1"/>
</dbReference>
<reference evidence="3" key="1">
    <citation type="journal article" date="2021" name="Mol. Ecol. Resour.">
        <title>Apolygus lucorum genome provides insights into omnivorousness and mesophyll feeding.</title>
        <authorList>
            <person name="Liu Y."/>
            <person name="Liu H."/>
            <person name="Wang H."/>
            <person name="Huang T."/>
            <person name="Liu B."/>
            <person name="Yang B."/>
            <person name="Yin L."/>
            <person name="Li B."/>
            <person name="Zhang Y."/>
            <person name="Zhang S."/>
            <person name="Jiang F."/>
            <person name="Zhang X."/>
            <person name="Ren Y."/>
            <person name="Wang B."/>
            <person name="Wang S."/>
            <person name="Lu Y."/>
            <person name="Wu K."/>
            <person name="Fan W."/>
            <person name="Wang G."/>
        </authorList>
    </citation>
    <scope>NUCLEOTIDE SEQUENCE</scope>
    <source>
        <strain evidence="3">12Hb</strain>
    </source>
</reference>
<dbReference type="EMBL" id="WIXP02000006">
    <property type="protein sequence ID" value="KAF6210112.1"/>
    <property type="molecule type" value="Genomic_DNA"/>
</dbReference>
<dbReference type="GO" id="GO:0071897">
    <property type="term" value="P:DNA biosynthetic process"/>
    <property type="evidence" value="ECO:0007669"/>
    <property type="project" value="UniProtKB-ARBA"/>
</dbReference>
<dbReference type="SUPFAM" id="SSF56672">
    <property type="entry name" value="DNA/RNA polymerases"/>
    <property type="match status" value="1"/>
</dbReference>
<dbReference type="Pfam" id="PF00078">
    <property type="entry name" value="RVT_1"/>
    <property type="match status" value="1"/>
</dbReference>
<accession>A0A8S9XM36</accession>
<dbReference type="InterPro" id="IPR043502">
    <property type="entry name" value="DNA/RNA_pol_sf"/>
</dbReference>
<feature type="domain" description="Reverse transcriptase" evidence="2">
    <location>
        <begin position="225"/>
        <end position="500"/>
    </location>
</feature>
<feature type="compositionally biased region" description="Polar residues" evidence="1">
    <location>
        <begin position="9"/>
        <end position="18"/>
    </location>
</feature>
<evidence type="ECO:0000256" key="1">
    <source>
        <dbReference type="SAM" id="MobiDB-lite"/>
    </source>
</evidence>
<dbReference type="InterPro" id="IPR000477">
    <property type="entry name" value="RT_dom"/>
</dbReference>
<evidence type="ECO:0000313" key="3">
    <source>
        <dbReference type="EMBL" id="KAF6210112.1"/>
    </source>
</evidence>
<dbReference type="OrthoDB" id="6626039at2759"/>
<sequence>MAANDHRQQPSTTSQTPGMSVLSALDAEVTVNKTMKILTKACNASMPKKVLQTGRPPVYWWNENIARLRRICNQLRRRAQRTRRQENWSTIHTEFAEARKKLRHEINKSKADCWQKIIDEINVDTWGRGYKIVTGKLQAQNRSSLMDEEVMESIVNGLFPTHPPRDIDYRSVRRTDTPLFTVDELKKAIGALKNKKAPGPDGIPSEVLKIATEACPQLLLRMYNACLGAGVFSKRWKAARLVLLDKGKGDPSLPSSWRPLCMLDTAGKGYEKLLLLRLLPAIEQAGDLSPRQYGFRKGRSTVHALTDVVTAVRRSQEGSRYNRNLALLVTLDVKNAFNSARWSDMLKALSIDFRVPPYLLNVMDSYLKNRTLTYETAQGVRTKDITSRAAQGSVLGPQLWNASYDGVLRLEMPEDCFLVGYADDVAAVVLARTMDSAQAKLEQIMTRVTEWMEEHSLALATSKTEVVIFTRKPIPTIIPMRIGNTEITTKPAARYLGVMLDTKITFGEHLKRTADRAAQKSAALCHLMRNINGPRPCKRRLMMTVVESILLYGAEVWADALSVAYL</sequence>
<protein>
    <recommendedName>
        <fullName evidence="2">Reverse transcriptase domain-containing protein</fullName>
    </recommendedName>
</protein>
<feature type="region of interest" description="Disordered" evidence="1">
    <location>
        <begin position="1"/>
        <end position="20"/>
    </location>
</feature>
<proteinExistence type="predicted"/>
<keyword evidence="4" id="KW-1185">Reference proteome</keyword>
<organism evidence="3 4">
    <name type="scientific">Apolygus lucorum</name>
    <name type="common">Small green plant bug</name>
    <name type="synonym">Lygocoris lucorum</name>
    <dbReference type="NCBI Taxonomy" id="248454"/>
    <lineage>
        <taxon>Eukaryota</taxon>
        <taxon>Metazoa</taxon>
        <taxon>Ecdysozoa</taxon>
        <taxon>Arthropoda</taxon>
        <taxon>Hexapoda</taxon>
        <taxon>Insecta</taxon>
        <taxon>Pterygota</taxon>
        <taxon>Neoptera</taxon>
        <taxon>Paraneoptera</taxon>
        <taxon>Hemiptera</taxon>
        <taxon>Heteroptera</taxon>
        <taxon>Panheteroptera</taxon>
        <taxon>Cimicomorpha</taxon>
        <taxon>Miridae</taxon>
        <taxon>Mirini</taxon>
        <taxon>Apolygus</taxon>
    </lineage>
</organism>
<comment type="caution">
    <text evidence="3">The sequence shown here is derived from an EMBL/GenBank/DDBJ whole genome shotgun (WGS) entry which is preliminary data.</text>
</comment>
<name>A0A8S9XM36_APOLU</name>
<gene>
    <name evidence="3" type="ORF">GE061_015868</name>
</gene>
<dbReference type="Proteomes" id="UP000466442">
    <property type="component" value="Unassembled WGS sequence"/>
</dbReference>
<dbReference type="CDD" id="cd01650">
    <property type="entry name" value="RT_nLTR_like"/>
    <property type="match status" value="1"/>
</dbReference>
<dbReference type="PROSITE" id="PS50878">
    <property type="entry name" value="RT_POL"/>
    <property type="match status" value="1"/>
</dbReference>
<dbReference type="AlphaFoldDB" id="A0A8S9XM36"/>